<evidence type="ECO:0000256" key="1">
    <source>
        <dbReference type="ARBA" id="ARBA00003456"/>
    </source>
</evidence>
<dbReference type="NCBIfam" id="TIGR01146">
    <property type="entry name" value="ATPsyn_F1gamma"/>
    <property type="match status" value="1"/>
</dbReference>
<reference evidence="11 12" key="1">
    <citation type="journal article" date="2016" name="Nat. Commun.">
        <title>Thousands of microbial genomes shed light on interconnected biogeochemical processes in an aquifer system.</title>
        <authorList>
            <person name="Anantharaman K."/>
            <person name="Brown C.T."/>
            <person name="Hug L.A."/>
            <person name="Sharon I."/>
            <person name="Castelle C.J."/>
            <person name="Probst A.J."/>
            <person name="Thomas B.C."/>
            <person name="Singh A."/>
            <person name="Wilkins M.J."/>
            <person name="Karaoz U."/>
            <person name="Brodie E.L."/>
            <person name="Williams K.H."/>
            <person name="Hubbard S.S."/>
            <person name="Banfield J.F."/>
        </authorList>
    </citation>
    <scope>NUCLEOTIDE SEQUENCE [LARGE SCALE GENOMIC DNA]</scope>
</reference>
<evidence type="ECO:0000256" key="7">
    <source>
        <dbReference type="ARBA" id="ARBA00023136"/>
    </source>
</evidence>
<evidence type="ECO:0000256" key="2">
    <source>
        <dbReference type="ARBA" id="ARBA00004170"/>
    </source>
</evidence>
<dbReference type="GO" id="GO:0045259">
    <property type="term" value="C:proton-transporting ATP synthase complex"/>
    <property type="evidence" value="ECO:0007669"/>
    <property type="project" value="UniProtKB-KW"/>
</dbReference>
<dbReference type="Gene3D" id="1.10.287.80">
    <property type="entry name" value="ATP synthase, gamma subunit, helix hairpin domain"/>
    <property type="match status" value="1"/>
</dbReference>
<dbReference type="Pfam" id="PF00231">
    <property type="entry name" value="ATP-synt"/>
    <property type="match status" value="1"/>
</dbReference>
<dbReference type="SUPFAM" id="SSF52943">
    <property type="entry name" value="ATP synthase (F1-ATPase), gamma subunit"/>
    <property type="match status" value="1"/>
</dbReference>
<comment type="subunit">
    <text evidence="10">F-type ATPases have 2 components, CF(1) - the catalytic core - and CF(0) - the membrane proton channel. CF(1) has five subunits: alpha(3), beta(3), gamma(1), delta(1), epsilon(1). CF(0) has three main subunits: a, b and c.</text>
</comment>
<sequence>MLSEKLLLRRIKSAENISKVTKALERVATSKMKKAVDKAVKGAPYVSGITEMVTKLVGKIDPKKITLLNRSKGTKTLILLISSNKGLCGSLNSALFKKVLSFMEALGECDFLTLGKKGENLLLKFKKNIKADFSDISPATNSVNPLGELITDAFSQEEYKDVYIAFNRFVSALKYEPSIQKILPMESIVGASDNNKPLIEPSVNSLVRDLLAHYLETQIRNSIMSAEASEHSARMFAMKNASDSANDLISILTLEKNIARQQKITMELADIVTAREAIQ</sequence>
<protein>
    <recommendedName>
        <fullName evidence="10">ATP synthase gamma chain</fullName>
    </recommendedName>
    <alternativeName>
        <fullName evidence="10">ATP synthase F1 sector gamma subunit</fullName>
    </alternativeName>
    <alternativeName>
        <fullName evidence="10">F-ATPase gamma subunit</fullName>
    </alternativeName>
</protein>
<dbReference type="GO" id="GO:0005886">
    <property type="term" value="C:plasma membrane"/>
    <property type="evidence" value="ECO:0007669"/>
    <property type="project" value="UniProtKB-SubCell"/>
</dbReference>
<comment type="caution">
    <text evidence="11">The sequence shown here is derived from an EMBL/GenBank/DDBJ whole genome shotgun (WGS) entry which is preliminary data.</text>
</comment>
<dbReference type="PANTHER" id="PTHR11693:SF22">
    <property type="entry name" value="ATP SYNTHASE SUBUNIT GAMMA, MITOCHONDRIAL"/>
    <property type="match status" value="1"/>
</dbReference>
<gene>
    <name evidence="10" type="primary">atpG</name>
    <name evidence="11" type="ORF">A2627_04970</name>
</gene>
<name>A0A1F7YDL9_9BACT</name>
<organism evidence="11 12">
    <name type="scientific">Candidatus Woesebacteria bacterium RIFCSPHIGHO2_01_FULL_39_28</name>
    <dbReference type="NCBI Taxonomy" id="1802496"/>
    <lineage>
        <taxon>Bacteria</taxon>
        <taxon>Candidatus Woeseibacteriota</taxon>
    </lineage>
</organism>
<keyword evidence="5 10" id="KW-0375">Hydrogen ion transport</keyword>
<dbReference type="PRINTS" id="PR00126">
    <property type="entry name" value="ATPASEGAMMA"/>
</dbReference>
<evidence type="ECO:0000313" key="11">
    <source>
        <dbReference type="EMBL" id="OGM24989.1"/>
    </source>
</evidence>
<keyword evidence="10" id="KW-1003">Cell membrane</keyword>
<comment type="subcellular location">
    <subcellularLocation>
        <location evidence="10">Cell membrane</location>
        <topology evidence="10">Peripheral membrane protein</topology>
    </subcellularLocation>
    <subcellularLocation>
        <location evidence="2">Membrane</location>
        <topology evidence="2">Peripheral membrane protein</topology>
    </subcellularLocation>
</comment>
<dbReference type="Proteomes" id="UP000178851">
    <property type="component" value="Unassembled WGS sequence"/>
</dbReference>
<evidence type="ECO:0000256" key="5">
    <source>
        <dbReference type="ARBA" id="ARBA00022781"/>
    </source>
</evidence>
<keyword evidence="9 10" id="KW-0066">ATP synthesis</keyword>
<keyword evidence="8 10" id="KW-0139">CF(1)</keyword>
<dbReference type="EMBL" id="MGGI01000024">
    <property type="protein sequence ID" value="OGM24989.1"/>
    <property type="molecule type" value="Genomic_DNA"/>
</dbReference>
<evidence type="ECO:0000313" key="12">
    <source>
        <dbReference type="Proteomes" id="UP000178851"/>
    </source>
</evidence>
<comment type="similarity">
    <text evidence="3 10">Belongs to the ATPase gamma chain family.</text>
</comment>
<evidence type="ECO:0000256" key="6">
    <source>
        <dbReference type="ARBA" id="ARBA00023065"/>
    </source>
</evidence>
<dbReference type="CDD" id="cd12151">
    <property type="entry name" value="F1-ATPase_gamma"/>
    <property type="match status" value="1"/>
</dbReference>
<keyword evidence="4 10" id="KW-0813">Transport</keyword>
<dbReference type="Gene3D" id="3.40.1380.10">
    <property type="match status" value="1"/>
</dbReference>
<proteinExistence type="inferred from homology"/>
<dbReference type="InterPro" id="IPR035968">
    <property type="entry name" value="ATP_synth_F1_ATPase_gsu"/>
</dbReference>
<dbReference type="GO" id="GO:0005524">
    <property type="term" value="F:ATP binding"/>
    <property type="evidence" value="ECO:0007669"/>
    <property type="project" value="UniProtKB-UniRule"/>
</dbReference>
<dbReference type="PANTHER" id="PTHR11693">
    <property type="entry name" value="ATP SYNTHASE GAMMA CHAIN"/>
    <property type="match status" value="1"/>
</dbReference>
<comment type="function">
    <text evidence="1 10">Produces ATP from ADP in the presence of a proton gradient across the membrane. The gamma chain is believed to be important in regulating ATPase activity and the flow of protons through the CF(0) complex.</text>
</comment>
<evidence type="ECO:0000256" key="3">
    <source>
        <dbReference type="ARBA" id="ARBA00007681"/>
    </source>
</evidence>
<keyword evidence="7 10" id="KW-0472">Membrane</keyword>
<dbReference type="AlphaFoldDB" id="A0A1F7YDL9"/>
<evidence type="ECO:0000256" key="8">
    <source>
        <dbReference type="ARBA" id="ARBA00023196"/>
    </source>
</evidence>
<evidence type="ECO:0000256" key="4">
    <source>
        <dbReference type="ARBA" id="ARBA00022448"/>
    </source>
</evidence>
<dbReference type="GO" id="GO:0046933">
    <property type="term" value="F:proton-transporting ATP synthase activity, rotational mechanism"/>
    <property type="evidence" value="ECO:0007669"/>
    <property type="project" value="UniProtKB-UniRule"/>
</dbReference>
<evidence type="ECO:0000256" key="10">
    <source>
        <dbReference type="HAMAP-Rule" id="MF_00815"/>
    </source>
</evidence>
<dbReference type="InterPro" id="IPR000131">
    <property type="entry name" value="ATP_synth_F1_gsu"/>
</dbReference>
<dbReference type="GO" id="GO:0042777">
    <property type="term" value="P:proton motive force-driven plasma membrane ATP synthesis"/>
    <property type="evidence" value="ECO:0007669"/>
    <property type="project" value="UniProtKB-UniRule"/>
</dbReference>
<accession>A0A1F7YDL9</accession>
<dbReference type="HAMAP" id="MF_00815">
    <property type="entry name" value="ATP_synth_gamma_bact"/>
    <property type="match status" value="1"/>
</dbReference>
<evidence type="ECO:0000256" key="9">
    <source>
        <dbReference type="ARBA" id="ARBA00023310"/>
    </source>
</evidence>
<keyword evidence="6 10" id="KW-0406">Ion transport</keyword>